<dbReference type="SUPFAM" id="SSF57756">
    <property type="entry name" value="Retrovirus zinc finger-like domains"/>
    <property type="match status" value="1"/>
</dbReference>
<keyword evidence="1" id="KW-0863">Zinc-finger</keyword>
<keyword evidence="2" id="KW-0175">Coiled coil</keyword>
<proteinExistence type="predicted"/>
<gene>
    <name evidence="4" type="ORF">QVD17_36638</name>
</gene>
<dbReference type="PROSITE" id="PS50158">
    <property type="entry name" value="ZF_CCHC"/>
    <property type="match status" value="2"/>
</dbReference>
<accession>A0AAD8JSP9</accession>
<dbReference type="EMBL" id="JAUHHV010000010">
    <property type="protein sequence ID" value="KAK1410105.1"/>
    <property type="molecule type" value="Genomic_DNA"/>
</dbReference>
<feature type="domain" description="CCHC-type" evidence="3">
    <location>
        <begin position="858"/>
        <end position="873"/>
    </location>
</feature>
<protein>
    <recommendedName>
        <fullName evidence="3">CCHC-type domain-containing protein</fullName>
    </recommendedName>
</protein>
<dbReference type="AlphaFoldDB" id="A0AAD8JSP9"/>
<dbReference type="InterPro" id="IPR036875">
    <property type="entry name" value="Znf_CCHC_sf"/>
</dbReference>
<evidence type="ECO:0000256" key="2">
    <source>
        <dbReference type="SAM" id="Coils"/>
    </source>
</evidence>
<feature type="coiled-coil region" evidence="2">
    <location>
        <begin position="531"/>
        <end position="576"/>
    </location>
</feature>
<dbReference type="Pfam" id="PF00098">
    <property type="entry name" value="zf-CCHC"/>
    <property type="match status" value="1"/>
</dbReference>
<evidence type="ECO:0000256" key="1">
    <source>
        <dbReference type="PROSITE-ProRule" id="PRU00047"/>
    </source>
</evidence>
<feature type="domain" description="CCHC-type" evidence="3">
    <location>
        <begin position="350"/>
        <end position="365"/>
    </location>
</feature>
<reference evidence="4" key="1">
    <citation type="journal article" date="2023" name="bioRxiv">
        <title>Improved chromosome-level genome assembly for marigold (Tagetes erecta).</title>
        <authorList>
            <person name="Jiang F."/>
            <person name="Yuan L."/>
            <person name="Wang S."/>
            <person name="Wang H."/>
            <person name="Xu D."/>
            <person name="Wang A."/>
            <person name="Fan W."/>
        </authorList>
    </citation>
    <scope>NUCLEOTIDE SEQUENCE</scope>
    <source>
        <strain evidence="4">WSJ</strain>
        <tissue evidence="4">Leaf</tissue>
    </source>
</reference>
<dbReference type="GO" id="GO:0008270">
    <property type="term" value="F:zinc ion binding"/>
    <property type="evidence" value="ECO:0007669"/>
    <property type="project" value="UniProtKB-KW"/>
</dbReference>
<evidence type="ECO:0000313" key="4">
    <source>
        <dbReference type="EMBL" id="KAK1410105.1"/>
    </source>
</evidence>
<dbReference type="Pfam" id="PF14223">
    <property type="entry name" value="Retrotran_gag_2"/>
    <property type="match status" value="1"/>
</dbReference>
<dbReference type="InterPro" id="IPR001878">
    <property type="entry name" value="Znf_CCHC"/>
</dbReference>
<evidence type="ECO:0000259" key="3">
    <source>
        <dbReference type="PROSITE" id="PS50158"/>
    </source>
</evidence>
<dbReference type="Proteomes" id="UP001229421">
    <property type="component" value="Unassembled WGS sequence"/>
</dbReference>
<dbReference type="SMART" id="SM00343">
    <property type="entry name" value="ZnF_C2HC"/>
    <property type="match status" value="2"/>
</dbReference>
<evidence type="ECO:0000313" key="5">
    <source>
        <dbReference type="Proteomes" id="UP001229421"/>
    </source>
</evidence>
<feature type="coiled-coil region" evidence="2">
    <location>
        <begin position="450"/>
        <end position="477"/>
    </location>
</feature>
<comment type="caution">
    <text evidence="4">The sequence shown here is derived from an EMBL/GenBank/DDBJ whole genome shotgun (WGS) entry which is preliminary data.</text>
</comment>
<dbReference type="Gene3D" id="4.10.60.10">
    <property type="entry name" value="Zinc finger, CCHC-type"/>
    <property type="match status" value="1"/>
</dbReference>
<keyword evidence="5" id="KW-1185">Reference proteome</keyword>
<organism evidence="4 5">
    <name type="scientific">Tagetes erecta</name>
    <name type="common">African marigold</name>
    <dbReference type="NCBI Taxonomy" id="13708"/>
    <lineage>
        <taxon>Eukaryota</taxon>
        <taxon>Viridiplantae</taxon>
        <taxon>Streptophyta</taxon>
        <taxon>Embryophyta</taxon>
        <taxon>Tracheophyta</taxon>
        <taxon>Spermatophyta</taxon>
        <taxon>Magnoliopsida</taxon>
        <taxon>eudicotyledons</taxon>
        <taxon>Gunneridae</taxon>
        <taxon>Pentapetalae</taxon>
        <taxon>asterids</taxon>
        <taxon>campanulids</taxon>
        <taxon>Asterales</taxon>
        <taxon>Asteraceae</taxon>
        <taxon>Asteroideae</taxon>
        <taxon>Heliantheae alliance</taxon>
        <taxon>Tageteae</taxon>
        <taxon>Tagetes</taxon>
    </lineage>
</organism>
<keyword evidence="1" id="KW-0479">Metal-binding</keyword>
<dbReference type="GO" id="GO:0003676">
    <property type="term" value="F:nucleic acid binding"/>
    <property type="evidence" value="ECO:0007669"/>
    <property type="project" value="InterPro"/>
</dbReference>
<keyword evidence="1" id="KW-0862">Zinc</keyword>
<name>A0AAD8JSP9_TARER</name>
<sequence length="917" mass="102973">MASSTLNMNDLDSVQPNRPPRLVSGENFEDWKRCLKAFFYYTDYNQLESIVNGPHVPTTVEGTVTSINTNPGTFTEADTKLLDRDKKELGALILCLHQDIFNRFAEHTTAKSLYDALCEFYDGNEDLKLDRKAQAEKEFNSFVGYSQENLTDITNRFLSVSSNLKKYDDKLGNHEQVSKLLDSLPPQWGSSNQSFDLDVKRREYNQSMMVPNIPSQNAALISSAANSYIYSAAPGGSSSHVSAKFVGASTNAGSSSNASVTTQIPSDTMALFGMFVHSYEALVAGELKGKGMTVEDMYQVDPDDLEETDIQWQMAMLTLRARRFMERTGRRNFGNQGQNSKLGYDKGKLRCYNCKQLGHFKRECPLPIVTEPVNSANPRSVPNQERVEEAKSKNETALLTNFDWSAEIEETKEEINHALVAEIEEKVENVDKDQSDAIVQGHLNQSGLVCEAAINEVKNKEESRLKLEEMIEKARIDAVDEFKRSTPYCQCDRALAAEKLVTGLPYDVVEDMCSSACKIRLIGIYKANKLLMSNENELKRTNKELKLSESKYFVKLREALKENEHLKRTLLEKNCEINYLTEQVTLAEFEARKLKNKLQQWTISSMKREELCKKQRGARVKTGLGFSNNETYAYPPPSTFCYSPTPIPHPSNELIQELIHNDTDSSIAGLSEVNLKEVREDYAYGGSVGLGCSSSSDCSSSDSKKSFEDISLINSVCSNVLYSDNSMFNGNLGCSTSNPNVLNDVLFENACENDKDKLSGHVSESQTKTNCFQKFFTHQIPSFTPVRISKPKDKESSFSYILKPKSESEKVKVTTVKLKEPYDCYSDCNSQLSECDEEIEMDKIPVNKVSKTGLKSHCFRCGNTSHTAKQCPKLIQNSSKQKSFGKRLNTFVNNFFCNSSSAPPPKYTKAWVPISQV</sequence>